<dbReference type="PANTHER" id="PTHR14237">
    <property type="entry name" value="MOLYBDOPTERIN COFACTOR SULFURASE MOSC"/>
    <property type="match status" value="1"/>
</dbReference>
<organism evidence="2 3">
    <name type="scientific">Asparagus officinalis</name>
    <name type="common">Garden asparagus</name>
    <dbReference type="NCBI Taxonomy" id="4686"/>
    <lineage>
        <taxon>Eukaryota</taxon>
        <taxon>Viridiplantae</taxon>
        <taxon>Streptophyta</taxon>
        <taxon>Embryophyta</taxon>
        <taxon>Tracheophyta</taxon>
        <taxon>Spermatophyta</taxon>
        <taxon>Magnoliopsida</taxon>
        <taxon>Liliopsida</taxon>
        <taxon>Asparagales</taxon>
        <taxon>Asparagaceae</taxon>
        <taxon>Asparagoideae</taxon>
        <taxon>Asparagus</taxon>
    </lineage>
</organism>
<dbReference type="Pfam" id="PF03476">
    <property type="entry name" value="MOSC_N"/>
    <property type="match status" value="1"/>
</dbReference>
<dbReference type="Gramene" id="ONK65833">
    <property type="protein sequence ID" value="ONK65833"/>
    <property type="gene ID" value="A4U43_C06F1440"/>
</dbReference>
<dbReference type="InterPro" id="IPR011037">
    <property type="entry name" value="Pyrv_Knase-like_insert_dom_sf"/>
</dbReference>
<dbReference type="GO" id="GO:0030151">
    <property type="term" value="F:molybdenum ion binding"/>
    <property type="evidence" value="ECO:0007669"/>
    <property type="project" value="InterPro"/>
</dbReference>
<dbReference type="SUPFAM" id="SSF50800">
    <property type="entry name" value="PK beta-barrel domain-like"/>
    <property type="match status" value="1"/>
</dbReference>
<dbReference type="PROSITE" id="PS51340">
    <property type="entry name" value="MOSC"/>
    <property type="match status" value="1"/>
</dbReference>
<sequence>MEKASSFLSSILGRSSGPSDPSAKVTSIFIYPVKSCRGISVPKAPIASTGFQWDRHWLVVNSKGRAYTQRVEPKLALVEVELPTDAFNEDWEPTDGSFLVIRAPGMDLLKVPLKGVCDVIDGISVWEWSGSAFDEGTEASDWFSTYLGKPSRLVRFNITSEIRSVEPNYAQGYKIVFSDLYPFLIASQQSINKLNELLREPVSINRFRPNILVDGCEPFSEDLWKVIKINNLTFRGVKLCARCKVPNIDQESGVSAAEPTETLLTFRSDHILNLKKKLGKVYFGQNLVCEDSLSASGIEKSVSVGDPVFVFENHPSTADAPV</sequence>
<dbReference type="PANTHER" id="PTHR14237:SF19">
    <property type="entry name" value="MITOCHONDRIAL AMIDOXIME REDUCING COMPONENT 1"/>
    <property type="match status" value="1"/>
</dbReference>
<dbReference type="OMA" id="AHDRSFM"/>
<dbReference type="OrthoDB" id="17255at2759"/>
<accession>A0A5P1EJB3</accession>
<evidence type="ECO:0000259" key="1">
    <source>
        <dbReference type="PROSITE" id="PS51340"/>
    </source>
</evidence>
<proteinExistence type="predicted"/>
<dbReference type="GO" id="GO:0003824">
    <property type="term" value="F:catalytic activity"/>
    <property type="evidence" value="ECO:0007669"/>
    <property type="project" value="InterPro"/>
</dbReference>
<feature type="domain" description="MOSC" evidence="1">
    <location>
        <begin position="151"/>
        <end position="311"/>
    </location>
</feature>
<dbReference type="SUPFAM" id="SSF141673">
    <property type="entry name" value="MOSC N-terminal domain-like"/>
    <property type="match status" value="1"/>
</dbReference>
<keyword evidence="3" id="KW-1185">Reference proteome</keyword>
<gene>
    <name evidence="2" type="ORF">A4U43_C06F1440</name>
</gene>
<protein>
    <recommendedName>
        <fullName evidence="1">MOSC domain-containing protein</fullName>
    </recommendedName>
</protein>
<dbReference type="Proteomes" id="UP000243459">
    <property type="component" value="Chromosome 6"/>
</dbReference>
<evidence type="ECO:0000313" key="2">
    <source>
        <dbReference type="EMBL" id="ONK65833.1"/>
    </source>
</evidence>
<dbReference type="InterPro" id="IPR005303">
    <property type="entry name" value="MOCOS_middle"/>
</dbReference>
<dbReference type="GO" id="GO:0030170">
    <property type="term" value="F:pyridoxal phosphate binding"/>
    <property type="evidence" value="ECO:0007669"/>
    <property type="project" value="InterPro"/>
</dbReference>
<dbReference type="Pfam" id="PF03473">
    <property type="entry name" value="MOSC"/>
    <property type="match status" value="1"/>
</dbReference>
<name>A0A5P1EJB3_ASPOF</name>
<dbReference type="AlphaFoldDB" id="A0A5P1EJB3"/>
<dbReference type="GO" id="GO:0032787">
    <property type="term" value="P:monocarboxylic acid metabolic process"/>
    <property type="evidence" value="ECO:0007669"/>
    <property type="project" value="UniProtKB-ARBA"/>
</dbReference>
<dbReference type="EMBL" id="CM007386">
    <property type="protein sequence ID" value="ONK65833.1"/>
    <property type="molecule type" value="Genomic_DNA"/>
</dbReference>
<evidence type="ECO:0000313" key="3">
    <source>
        <dbReference type="Proteomes" id="UP000243459"/>
    </source>
</evidence>
<dbReference type="InterPro" id="IPR005302">
    <property type="entry name" value="MoCF_Sase_C"/>
</dbReference>
<reference evidence="3" key="1">
    <citation type="journal article" date="2017" name="Nat. Commun.">
        <title>The asparagus genome sheds light on the origin and evolution of a young Y chromosome.</title>
        <authorList>
            <person name="Harkess A."/>
            <person name="Zhou J."/>
            <person name="Xu C."/>
            <person name="Bowers J.E."/>
            <person name="Van der Hulst R."/>
            <person name="Ayyampalayam S."/>
            <person name="Mercati F."/>
            <person name="Riccardi P."/>
            <person name="McKain M.R."/>
            <person name="Kakrana A."/>
            <person name="Tang H."/>
            <person name="Ray J."/>
            <person name="Groenendijk J."/>
            <person name="Arikit S."/>
            <person name="Mathioni S.M."/>
            <person name="Nakano M."/>
            <person name="Shan H."/>
            <person name="Telgmann-Rauber A."/>
            <person name="Kanno A."/>
            <person name="Yue Z."/>
            <person name="Chen H."/>
            <person name="Li W."/>
            <person name="Chen Y."/>
            <person name="Xu X."/>
            <person name="Zhang Y."/>
            <person name="Luo S."/>
            <person name="Chen H."/>
            <person name="Gao J."/>
            <person name="Mao Z."/>
            <person name="Pires J.C."/>
            <person name="Luo M."/>
            <person name="Kudrna D."/>
            <person name="Wing R.A."/>
            <person name="Meyers B.C."/>
            <person name="Yi K."/>
            <person name="Kong H."/>
            <person name="Lavrijsen P."/>
            <person name="Sunseri F."/>
            <person name="Falavigna A."/>
            <person name="Ye Y."/>
            <person name="Leebens-Mack J.H."/>
            <person name="Chen G."/>
        </authorList>
    </citation>
    <scope>NUCLEOTIDE SEQUENCE [LARGE SCALE GENOMIC DNA]</scope>
    <source>
        <strain evidence="3">cv. DH0086</strain>
    </source>
</reference>